<dbReference type="GO" id="GO:0003677">
    <property type="term" value="F:DNA binding"/>
    <property type="evidence" value="ECO:0007669"/>
    <property type="project" value="UniProtKB-KW"/>
</dbReference>
<proteinExistence type="predicted"/>
<feature type="domain" description="SpoVT-AbrB" evidence="2">
    <location>
        <begin position="14"/>
        <end position="56"/>
    </location>
</feature>
<feature type="region of interest" description="Disordered" evidence="1">
    <location>
        <begin position="1"/>
        <end position="22"/>
    </location>
</feature>
<evidence type="ECO:0000313" key="3">
    <source>
        <dbReference type="EMBL" id="MFC6888196.1"/>
    </source>
</evidence>
<evidence type="ECO:0000313" key="4">
    <source>
        <dbReference type="Proteomes" id="UP001596333"/>
    </source>
</evidence>
<evidence type="ECO:0000256" key="1">
    <source>
        <dbReference type="SAM" id="MobiDB-lite"/>
    </source>
</evidence>
<keyword evidence="4" id="KW-1185">Reference proteome</keyword>
<feature type="compositionally biased region" description="Basic and acidic residues" evidence="1">
    <location>
        <begin position="1"/>
        <end position="11"/>
    </location>
</feature>
<keyword evidence="3" id="KW-0238">DNA-binding</keyword>
<evidence type="ECO:0000259" key="2">
    <source>
        <dbReference type="Pfam" id="PF04014"/>
    </source>
</evidence>
<dbReference type="Pfam" id="PF04014">
    <property type="entry name" value="MazE_antitoxin"/>
    <property type="match status" value="1"/>
</dbReference>
<comment type="caution">
    <text evidence="3">The sequence shown here is derived from an EMBL/GenBank/DDBJ whole genome shotgun (WGS) entry which is preliminary data.</text>
</comment>
<protein>
    <submittedName>
        <fullName evidence="3">AbrB/MazE/SpoVT family DNA-binding domain-containing protein</fullName>
    </submittedName>
</protein>
<dbReference type="InterPro" id="IPR007159">
    <property type="entry name" value="SpoVT-AbrB_dom"/>
</dbReference>
<sequence>MSSDSDTRVEAESTVNDSYGTTIPAEIRNALDDALEPGDTVRWVISDGELSLKIVHERYGAFEDAEPFDGPAWDSETAAESTWSE</sequence>
<accession>A0ABD5UFX1</accession>
<dbReference type="SUPFAM" id="SSF89447">
    <property type="entry name" value="AbrB/MazE/MraZ-like"/>
    <property type="match status" value="1"/>
</dbReference>
<dbReference type="InterPro" id="IPR037914">
    <property type="entry name" value="SpoVT-AbrB_sf"/>
</dbReference>
<gene>
    <name evidence="3" type="ORF">ACFQEY_03890</name>
</gene>
<name>A0ABD5UFX1_9EURY</name>
<feature type="region of interest" description="Disordered" evidence="1">
    <location>
        <begin position="65"/>
        <end position="85"/>
    </location>
</feature>
<dbReference type="AlphaFoldDB" id="A0ABD5UFX1"/>
<reference evidence="3 4" key="1">
    <citation type="journal article" date="2019" name="Int. J. Syst. Evol. Microbiol.">
        <title>The Global Catalogue of Microorganisms (GCM) 10K type strain sequencing project: providing services to taxonomists for standard genome sequencing and annotation.</title>
        <authorList>
            <consortium name="The Broad Institute Genomics Platform"/>
            <consortium name="The Broad Institute Genome Sequencing Center for Infectious Disease"/>
            <person name="Wu L."/>
            <person name="Ma J."/>
        </authorList>
    </citation>
    <scope>NUCLEOTIDE SEQUENCE [LARGE SCALE GENOMIC DNA]</scope>
    <source>
        <strain evidence="3 4">Y73</strain>
    </source>
</reference>
<organism evidence="3 4">
    <name type="scientific">Halorubrum trueperi</name>
    <dbReference type="NCBI Taxonomy" id="2004704"/>
    <lineage>
        <taxon>Archaea</taxon>
        <taxon>Methanobacteriati</taxon>
        <taxon>Methanobacteriota</taxon>
        <taxon>Stenosarchaea group</taxon>
        <taxon>Halobacteria</taxon>
        <taxon>Halobacteriales</taxon>
        <taxon>Haloferacaceae</taxon>
        <taxon>Halorubrum</taxon>
    </lineage>
</organism>
<dbReference type="Gene3D" id="2.10.260.10">
    <property type="match status" value="1"/>
</dbReference>
<dbReference type="RefSeq" id="WP_379764962.1">
    <property type="nucleotide sequence ID" value="NZ_JBHSXI010000001.1"/>
</dbReference>
<dbReference type="Proteomes" id="UP001596333">
    <property type="component" value="Unassembled WGS sequence"/>
</dbReference>
<dbReference type="EMBL" id="JBHSXI010000001">
    <property type="protein sequence ID" value="MFC6888196.1"/>
    <property type="molecule type" value="Genomic_DNA"/>
</dbReference>